<dbReference type="Gene3D" id="1.20.58.1590">
    <property type="entry name" value="Tethering factor for nuclear proteasome Cut8/Sts1"/>
    <property type="match status" value="1"/>
</dbReference>
<dbReference type="GO" id="GO:0031144">
    <property type="term" value="P:proteasome localization"/>
    <property type="evidence" value="ECO:0007669"/>
    <property type="project" value="InterPro"/>
</dbReference>
<keyword evidence="5" id="KW-0647">Proteasome</keyword>
<organism evidence="5">
    <name type="scientific">Anthurium amnicola</name>
    <dbReference type="NCBI Taxonomy" id="1678845"/>
    <lineage>
        <taxon>Eukaryota</taxon>
        <taxon>Viridiplantae</taxon>
        <taxon>Streptophyta</taxon>
        <taxon>Embryophyta</taxon>
        <taxon>Tracheophyta</taxon>
        <taxon>Spermatophyta</taxon>
        <taxon>Magnoliopsida</taxon>
        <taxon>Liliopsida</taxon>
        <taxon>Araceae</taxon>
        <taxon>Pothoideae</taxon>
        <taxon>Potheae</taxon>
        <taxon>Anthurium</taxon>
    </lineage>
</organism>
<dbReference type="EMBL" id="GDJX01010342">
    <property type="protein sequence ID" value="JAT57594.1"/>
    <property type="molecule type" value="Transcribed_RNA"/>
</dbReference>
<reference evidence="5" key="1">
    <citation type="submission" date="2015-07" db="EMBL/GenBank/DDBJ databases">
        <title>Transcriptome Assembly of Anthurium amnicola.</title>
        <authorList>
            <person name="Suzuki J."/>
        </authorList>
    </citation>
    <scope>NUCLEOTIDE SEQUENCE</scope>
</reference>
<evidence type="ECO:0000256" key="2">
    <source>
        <dbReference type="ARBA" id="ARBA00006199"/>
    </source>
</evidence>
<dbReference type="GO" id="GO:0000502">
    <property type="term" value="C:proteasome complex"/>
    <property type="evidence" value="ECO:0007669"/>
    <property type="project" value="UniProtKB-KW"/>
</dbReference>
<dbReference type="InterPro" id="IPR038422">
    <property type="entry name" value="Cut8/Sts1_sf"/>
</dbReference>
<accession>A0A1D1YSL1</accession>
<sequence length="327" mass="37116">MSDNSPCFPLARANFLQPNPYPCHTTPIWPTKTTEGNLPQVAQRAAMRTLYTVNSDKVAGTKRKNMDDDEFMADSRSPPDSPRQHDVDRANSMKRVRTGKDKEFPMNRLLATLDKSQILAVIYNLLDAHPNLQSEVASFIPPPTVLSAESALKQLEKRLHESFPYTRWGPSKDDYSFNRIRPYLLELKEVILDYAAHFASPNEFPTNTFSYLNLAIGFVHRLPSWDNEKHNEAKKELYEKLGAYWRKCIADAASKLDEGKFYTQAVVEEWAKNLAQHNHDSNGALNQAVNDFVQRLGWIIGNNKFPSSSYSSSSPLPSFPFTSSEGR</sequence>
<dbReference type="AlphaFoldDB" id="A0A1D1YSL1"/>
<evidence type="ECO:0000313" key="5">
    <source>
        <dbReference type="EMBL" id="JAT57594.1"/>
    </source>
</evidence>
<proteinExistence type="inferred from homology"/>
<dbReference type="GO" id="GO:0031965">
    <property type="term" value="C:nuclear membrane"/>
    <property type="evidence" value="ECO:0007669"/>
    <property type="project" value="TreeGrafter"/>
</dbReference>
<dbReference type="GO" id="GO:0071630">
    <property type="term" value="P:nuclear protein quality control by the ubiquitin-proteasome system"/>
    <property type="evidence" value="ECO:0007669"/>
    <property type="project" value="InterPro"/>
</dbReference>
<feature type="region of interest" description="Disordered" evidence="4">
    <location>
        <begin position="58"/>
        <end position="100"/>
    </location>
</feature>
<comment type="subcellular location">
    <subcellularLocation>
        <location evidence="1">Nucleus</location>
    </subcellularLocation>
</comment>
<evidence type="ECO:0000256" key="3">
    <source>
        <dbReference type="ARBA" id="ARBA00023242"/>
    </source>
</evidence>
<gene>
    <name evidence="5" type="primary">STS1_7</name>
    <name evidence="5" type="ORF">g.7830</name>
</gene>
<comment type="similarity">
    <text evidence="2">Belongs to the cut8/STS1 family.</text>
</comment>
<dbReference type="PANTHER" id="PTHR28032:SF1">
    <property type="entry name" value="FI02826P"/>
    <property type="match status" value="1"/>
</dbReference>
<keyword evidence="3" id="KW-0539">Nucleus</keyword>
<dbReference type="InterPro" id="IPR013868">
    <property type="entry name" value="Cut8/Sts1_fam"/>
</dbReference>
<dbReference type="GO" id="GO:0070628">
    <property type="term" value="F:proteasome binding"/>
    <property type="evidence" value="ECO:0007669"/>
    <property type="project" value="TreeGrafter"/>
</dbReference>
<dbReference type="Pfam" id="PF08559">
    <property type="entry name" value="Cut8"/>
    <property type="match status" value="1"/>
</dbReference>
<feature type="region of interest" description="Disordered" evidence="4">
    <location>
        <begin position="307"/>
        <end position="327"/>
    </location>
</feature>
<feature type="compositionally biased region" description="Basic and acidic residues" evidence="4">
    <location>
        <begin position="82"/>
        <end position="91"/>
    </location>
</feature>
<evidence type="ECO:0000256" key="1">
    <source>
        <dbReference type="ARBA" id="ARBA00004123"/>
    </source>
</evidence>
<name>A0A1D1YSL1_9ARAE</name>
<dbReference type="PANTHER" id="PTHR28032">
    <property type="entry name" value="FI02826P"/>
    <property type="match status" value="1"/>
</dbReference>
<evidence type="ECO:0000256" key="4">
    <source>
        <dbReference type="SAM" id="MobiDB-lite"/>
    </source>
</evidence>
<protein>
    <submittedName>
        <fullName evidence="5">Tethering factor for nuclear proteasome STS1</fullName>
    </submittedName>
</protein>